<keyword evidence="3" id="KW-1185">Reference proteome</keyword>
<gene>
    <name evidence="2" type="ORF">RRG08_002944</name>
</gene>
<dbReference type="Proteomes" id="UP001283361">
    <property type="component" value="Unassembled WGS sequence"/>
</dbReference>
<dbReference type="AlphaFoldDB" id="A0AAE1API6"/>
<evidence type="ECO:0000313" key="3">
    <source>
        <dbReference type="Proteomes" id="UP001283361"/>
    </source>
</evidence>
<accession>A0AAE1API6</accession>
<dbReference type="EMBL" id="JAWDGP010001468">
    <property type="protein sequence ID" value="KAK3791589.1"/>
    <property type="molecule type" value="Genomic_DNA"/>
</dbReference>
<comment type="caution">
    <text evidence="2">The sequence shown here is derived from an EMBL/GenBank/DDBJ whole genome shotgun (WGS) entry which is preliminary data.</text>
</comment>
<organism evidence="2 3">
    <name type="scientific">Elysia crispata</name>
    <name type="common">lettuce slug</name>
    <dbReference type="NCBI Taxonomy" id="231223"/>
    <lineage>
        <taxon>Eukaryota</taxon>
        <taxon>Metazoa</taxon>
        <taxon>Spiralia</taxon>
        <taxon>Lophotrochozoa</taxon>
        <taxon>Mollusca</taxon>
        <taxon>Gastropoda</taxon>
        <taxon>Heterobranchia</taxon>
        <taxon>Euthyneura</taxon>
        <taxon>Panpulmonata</taxon>
        <taxon>Sacoglossa</taxon>
        <taxon>Placobranchoidea</taxon>
        <taxon>Plakobranchidae</taxon>
        <taxon>Elysia</taxon>
    </lineage>
</organism>
<feature type="compositionally biased region" description="Low complexity" evidence="1">
    <location>
        <begin position="24"/>
        <end position="33"/>
    </location>
</feature>
<reference evidence="2" key="1">
    <citation type="journal article" date="2023" name="G3 (Bethesda)">
        <title>A reference genome for the long-term kleptoplast-retaining sea slug Elysia crispata morphotype clarki.</title>
        <authorList>
            <person name="Eastman K.E."/>
            <person name="Pendleton A.L."/>
            <person name="Shaikh M.A."/>
            <person name="Suttiyut T."/>
            <person name="Ogas R."/>
            <person name="Tomko P."/>
            <person name="Gavelis G."/>
            <person name="Widhalm J.R."/>
            <person name="Wisecaver J.H."/>
        </authorList>
    </citation>
    <scope>NUCLEOTIDE SEQUENCE</scope>
    <source>
        <strain evidence="2">ECLA1</strain>
    </source>
</reference>
<name>A0AAE1API6_9GAST</name>
<evidence type="ECO:0000313" key="2">
    <source>
        <dbReference type="EMBL" id="KAK3791589.1"/>
    </source>
</evidence>
<evidence type="ECO:0000256" key="1">
    <source>
        <dbReference type="SAM" id="MobiDB-lite"/>
    </source>
</evidence>
<proteinExistence type="predicted"/>
<sequence>MAEIIHKLFGQKHGKHSEERTSKAAGGASGEAEGYTKHQHDFFTVFEAQTKYFSQQRTFTQQTVSLARHFASKSRWTSQL</sequence>
<feature type="region of interest" description="Disordered" evidence="1">
    <location>
        <begin position="1"/>
        <end position="33"/>
    </location>
</feature>
<protein>
    <submittedName>
        <fullName evidence="2">Uncharacterized protein</fullName>
    </submittedName>
</protein>